<evidence type="ECO:0000313" key="4">
    <source>
        <dbReference type="Proteomes" id="UP000539473"/>
    </source>
</evidence>
<dbReference type="CDD" id="cd14014">
    <property type="entry name" value="STKc_PknB_like"/>
    <property type="match status" value="1"/>
</dbReference>
<reference evidence="2" key="1">
    <citation type="journal article" date="2014" name="Int. J. Syst. Evol. Microbiol.">
        <title>Complete genome of a new Firmicutes species belonging to the dominant human colonic microbiota ('Ruminococcus bicirculans') reveals two chromosomes and a selective capacity to utilize plant glucans.</title>
        <authorList>
            <consortium name="NISC Comparative Sequencing Program"/>
            <person name="Wegmann U."/>
            <person name="Louis P."/>
            <person name="Goesmann A."/>
            <person name="Henrissat B."/>
            <person name="Duncan S.H."/>
            <person name="Flint H.J."/>
        </authorList>
    </citation>
    <scope>NUCLEOTIDE SEQUENCE</scope>
    <source>
        <strain evidence="2">CGMCC 1.18437</strain>
    </source>
</reference>
<accession>A0A7W8NSB7</accession>
<organism evidence="3 4">
    <name type="scientific">Deinococcus metalli</name>
    <dbReference type="NCBI Taxonomy" id="1141878"/>
    <lineage>
        <taxon>Bacteria</taxon>
        <taxon>Thermotogati</taxon>
        <taxon>Deinococcota</taxon>
        <taxon>Deinococci</taxon>
        <taxon>Deinococcales</taxon>
        <taxon>Deinococcaceae</taxon>
        <taxon>Deinococcus</taxon>
    </lineage>
</organism>
<proteinExistence type="predicted"/>
<dbReference type="SMART" id="SM00220">
    <property type="entry name" value="S_TKc"/>
    <property type="match status" value="1"/>
</dbReference>
<keyword evidence="3" id="KW-0808">Transferase</keyword>
<evidence type="ECO:0000313" key="3">
    <source>
        <dbReference type="EMBL" id="MBB5378785.1"/>
    </source>
</evidence>
<protein>
    <submittedName>
        <fullName evidence="3">Serine/threonine-protein kinase</fullName>
        <ecNumber evidence="3">2.7.11.1</ecNumber>
    </submittedName>
</protein>
<dbReference type="EC" id="2.7.11.1" evidence="3"/>
<comment type="caution">
    <text evidence="3">The sequence shown here is derived from an EMBL/GenBank/DDBJ whole genome shotgun (WGS) entry which is preliminary data.</text>
</comment>
<keyword evidence="5" id="KW-1185">Reference proteome</keyword>
<feature type="domain" description="Protein kinase" evidence="1">
    <location>
        <begin position="15"/>
        <end position="273"/>
    </location>
</feature>
<dbReference type="InterPro" id="IPR008271">
    <property type="entry name" value="Ser/Thr_kinase_AS"/>
</dbReference>
<evidence type="ECO:0000313" key="2">
    <source>
        <dbReference type="EMBL" id="GHF60749.1"/>
    </source>
</evidence>
<gene>
    <name evidence="2" type="ORF">GCM10017781_41250</name>
    <name evidence="3" type="ORF">HNQ07_004292</name>
</gene>
<dbReference type="Proteomes" id="UP000539473">
    <property type="component" value="Unassembled WGS sequence"/>
</dbReference>
<evidence type="ECO:0000259" key="1">
    <source>
        <dbReference type="PROSITE" id="PS50011"/>
    </source>
</evidence>
<dbReference type="AlphaFoldDB" id="A0A7W8NSB7"/>
<dbReference type="PANTHER" id="PTHR24362:SF309">
    <property type="entry name" value="PROTEIN KINASE DOMAIN-CONTAINING PROTEIN"/>
    <property type="match status" value="1"/>
</dbReference>
<dbReference type="SUPFAM" id="SSF56112">
    <property type="entry name" value="Protein kinase-like (PK-like)"/>
    <property type="match status" value="1"/>
</dbReference>
<keyword evidence="3" id="KW-0418">Kinase</keyword>
<dbReference type="RefSeq" id="WP_184115550.1">
    <property type="nucleotide sequence ID" value="NZ_BNAJ01000014.1"/>
</dbReference>
<name>A0A7W8NSB7_9DEIO</name>
<reference evidence="5" key="2">
    <citation type="journal article" date="2019" name="Int. J. Syst. Evol. Microbiol.">
        <title>The Global Catalogue of Microorganisms (GCM) 10K type strain sequencing project: providing services to taxonomists for standard genome sequencing and annotation.</title>
        <authorList>
            <consortium name="The Broad Institute Genomics Platform"/>
            <consortium name="The Broad Institute Genome Sequencing Center for Infectious Disease"/>
            <person name="Wu L."/>
            <person name="Ma J."/>
        </authorList>
    </citation>
    <scope>NUCLEOTIDE SEQUENCE [LARGE SCALE GENOMIC DNA]</scope>
    <source>
        <strain evidence="5">CGMCC 1.18437</strain>
    </source>
</reference>
<dbReference type="InterPro" id="IPR011009">
    <property type="entry name" value="Kinase-like_dom_sf"/>
</dbReference>
<dbReference type="PROSITE" id="PS50011">
    <property type="entry name" value="PROTEIN_KINASE_DOM"/>
    <property type="match status" value="1"/>
</dbReference>
<reference evidence="3 4" key="3">
    <citation type="submission" date="2020-08" db="EMBL/GenBank/DDBJ databases">
        <title>Genomic Encyclopedia of Type Strains, Phase IV (KMG-IV): sequencing the most valuable type-strain genomes for metagenomic binning, comparative biology and taxonomic classification.</title>
        <authorList>
            <person name="Goeker M."/>
        </authorList>
    </citation>
    <scope>NUCLEOTIDE SEQUENCE [LARGE SCALE GENOMIC DNA]</scope>
    <source>
        <strain evidence="3 4">DSM 27521</strain>
    </source>
</reference>
<dbReference type="PANTHER" id="PTHR24362">
    <property type="entry name" value="SERINE/THREONINE-PROTEIN KINASE NEK"/>
    <property type="match status" value="1"/>
</dbReference>
<reference evidence="2" key="4">
    <citation type="submission" date="2024-05" db="EMBL/GenBank/DDBJ databases">
        <authorList>
            <person name="Sun Q."/>
            <person name="Zhou Y."/>
        </authorList>
    </citation>
    <scope>NUCLEOTIDE SEQUENCE</scope>
    <source>
        <strain evidence="2">CGMCC 1.18437</strain>
    </source>
</reference>
<evidence type="ECO:0000313" key="5">
    <source>
        <dbReference type="Proteomes" id="UP000619376"/>
    </source>
</evidence>
<sequence>MILSASDVESLFDDVSNAIYLTSGGQKAVYTISHSQFGDVILKLFESGSDIQRIEREIKAMTLMAIKNTPKIFESGEITTTVGTVFYVIEQKISGTTLSEKIKIEGSLKFDEVIPYAHALLDILAEAESKNIVHRDIKPSNIMIDDAGALWLFDYGIARHLEMDSLTNTSDVMGASTPGYAPVEQFRNRKGEIDSRSDLFSVGVTLYECLTGGNPYYHNAKGPLDVLDKVENERLPKLSGFTSDGEFEDLIYELTQPTQEHRPISAADAAEWINQIMEKL</sequence>
<dbReference type="GO" id="GO:0005524">
    <property type="term" value="F:ATP binding"/>
    <property type="evidence" value="ECO:0007669"/>
    <property type="project" value="InterPro"/>
</dbReference>
<dbReference type="InterPro" id="IPR000719">
    <property type="entry name" value="Prot_kinase_dom"/>
</dbReference>
<dbReference type="EMBL" id="BNAJ01000014">
    <property type="protein sequence ID" value="GHF60749.1"/>
    <property type="molecule type" value="Genomic_DNA"/>
</dbReference>
<dbReference type="EMBL" id="JACHFK010000015">
    <property type="protein sequence ID" value="MBB5378785.1"/>
    <property type="molecule type" value="Genomic_DNA"/>
</dbReference>
<dbReference type="PROSITE" id="PS00108">
    <property type="entry name" value="PROTEIN_KINASE_ST"/>
    <property type="match status" value="1"/>
</dbReference>
<dbReference type="GO" id="GO:0004674">
    <property type="term" value="F:protein serine/threonine kinase activity"/>
    <property type="evidence" value="ECO:0007669"/>
    <property type="project" value="UniProtKB-EC"/>
</dbReference>
<dbReference type="Pfam" id="PF00069">
    <property type="entry name" value="Pkinase"/>
    <property type="match status" value="1"/>
</dbReference>
<dbReference type="Proteomes" id="UP000619376">
    <property type="component" value="Unassembled WGS sequence"/>
</dbReference>
<dbReference type="Gene3D" id="1.10.510.10">
    <property type="entry name" value="Transferase(Phosphotransferase) domain 1"/>
    <property type="match status" value="1"/>
</dbReference>